<proteinExistence type="predicted"/>
<evidence type="ECO:0000313" key="1">
    <source>
        <dbReference type="EMBL" id="KAE9021162.1"/>
    </source>
</evidence>
<accession>A0A6A4EZB5</accession>
<reference evidence="2 3" key="1">
    <citation type="submission" date="2018-08" db="EMBL/GenBank/DDBJ databases">
        <title>Genomic investigation of the strawberry pathogen Phytophthora fragariae indicates pathogenicity is determined by transcriptional variation in three key races.</title>
        <authorList>
            <person name="Adams T.M."/>
            <person name="Armitage A.D."/>
            <person name="Sobczyk M.K."/>
            <person name="Bates H.J."/>
            <person name="Dunwell J.M."/>
            <person name="Nellist C.F."/>
            <person name="Harrison R.J."/>
        </authorList>
    </citation>
    <scope>NUCLEOTIDE SEQUENCE [LARGE SCALE GENOMIC DNA]</scope>
    <source>
        <strain evidence="1 4">SCRP324</strain>
        <strain evidence="2 3">SCRP333</strain>
    </source>
</reference>
<evidence type="ECO:0000313" key="3">
    <source>
        <dbReference type="Proteomes" id="UP000434957"/>
    </source>
</evidence>
<evidence type="ECO:0000313" key="2">
    <source>
        <dbReference type="EMBL" id="KAE9335899.1"/>
    </source>
</evidence>
<dbReference type="AlphaFoldDB" id="A0A6A4EZB5"/>
<organism evidence="2 3">
    <name type="scientific">Phytophthora rubi</name>
    <dbReference type="NCBI Taxonomy" id="129364"/>
    <lineage>
        <taxon>Eukaryota</taxon>
        <taxon>Sar</taxon>
        <taxon>Stramenopiles</taxon>
        <taxon>Oomycota</taxon>
        <taxon>Peronosporomycetes</taxon>
        <taxon>Peronosporales</taxon>
        <taxon>Peronosporaceae</taxon>
        <taxon>Phytophthora</taxon>
    </lineage>
</organism>
<dbReference type="EMBL" id="QXFU01000771">
    <property type="protein sequence ID" value="KAE9021162.1"/>
    <property type="molecule type" value="Genomic_DNA"/>
</dbReference>
<dbReference type="Proteomes" id="UP000435112">
    <property type="component" value="Unassembled WGS sequence"/>
</dbReference>
<keyword evidence="3" id="KW-1185">Reference proteome</keyword>
<dbReference type="EMBL" id="QXFT01000782">
    <property type="protein sequence ID" value="KAE9335899.1"/>
    <property type="molecule type" value="Genomic_DNA"/>
</dbReference>
<protein>
    <submittedName>
        <fullName evidence="2">Uncharacterized protein</fullName>
    </submittedName>
</protein>
<gene>
    <name evidence="1" type="ORF">PR002_g12330</name>
    <name evidence="2" type="ORF">PR003_g12788</name>
</gene>
<sequence>MLHIAEHDHRVTEKLWRAPAEAKGAFAESCELPSRLEQPMA</sequence>
<evidence type="ECO:0000313" key="4">
    <source>
        <dbReference type="Proteomes" id="UP000435112"/>
    </source>
</evidence>
<comment type="caution">
    <text evidence="2">The sequence shown here is derived from an EMBL/GenBank/DDBJ whole genome shotgun (WGS) entry which is preliminary data.</text>
</comment>
<dbReference type="Proteomes" id="UP000434957">
    <property type="component" value="Unassembled WGS sequence"/>
</dbReference>
<name>A0A6A4EZB5_9STRA</name>